<keyword evidence="1" id="KW-0175">Coiled coil</keyword>
<dbReference type="SMART" id="SM00355">
    <property type="entry name" value="ZnF_C2H2"/>
    <property type="match status" value="2"/>
</dbReference>
<dbReference type="PANTHER" id="PTHR35391">
    <property type="entry name" value="C2H2-TYPE DOMAIN-CONTAINING PROTEIN-RELATED"/>
    <property type="match status" value="1"/>
</dbReference>
<feature type="compositionally biased region" description="Polar residues" evidence="2">
    <location>
        <begin position="111"/>
        <end position="123"/>
    </location>
</feature>
<reference evidence="4" key="1">
    <citation type="submission" date="2020-03" db="EMBL/GenBank/DDBJ databases">
        <title>Draft Genome Sequence of Cylindrodendrum hubeiense.</title>
        <authorList>
            <person name="Buettner E."/>
            <person name="Kellner H."/>
        </authorList>
    </citation>
    <scope>NUCLEOTIDE SEQUENCE</scope>
    <source>
        <strain evidence="4">IHI 201604</strain>
    </source>
</reference>
<protein>
    <recommendedName>
        <fullName evidence="3">C2H2-type domain-containing protein</fullName>
    </recommendedName>
</protein>
<feature type="coiled-coil region" evidence="1">
    <location>
        <begin position="175"/>
        <end position="202"/>
    </location>
</feature>
<gene>
    <name evidence="4" type="ORF">G7Z17_g2995</name>
</gene>
<feature type="domain" description="C2H2-type" evidence="3">
    <location>
        <begin position="322"/>
        <end position="345"/>
    </location>
</feature>
<organism evidence="4 5">
    <name type="scientific">Cylindrodendrum hubeiense</name>
    <dbReference type="NCBI Taxonomy" id="595255"/>
    <lineage>
        <taxon>Eukaryota</taxon>
        <taxon>Fungi</taxon>
        <taxon>Dikarya</taxon>
        <taxon>Ascomycota</taxon>
        <taxon>Pezizomycotina</taxon>
        <taxon>Sordariomycetes</taxon>
        <taxon>Hypocreomycetidae</taxon>
        <taxon>Hypocreales</taxon>
        <taxon>Nectriaceae</taxon>
        <taxon>Cylindrodendrum</taxon>
    </lineage>
</organism>
<dbReference type="PANTHER" id="PTHR35391:SF5">
    <property type="entry name" value="DUF6590 DOMAIN-CONTAINING PROTEIN"/>
    <property type="match status" value="1"/>
</dbReference>
<evidence type="ECO:0000259" key="3">
    <source>
        <dbReference type="SMART" id="SM00355"/>
    </source>
</evidence>
<proteinExistence type="predicted"/>
<accession>A0A9P5LIK1</accession>
<evidence type="ECO:0000256" key="1">
    <source>
        <dbReference type="SAM" id="Coils"/>
    </source>
</evidence>
<feature type="region of interest" description="Disordered" evidence="2">
    <location>
        <begin position="456"/>
        <end position="547"/>
    </location>
</feature>
<name>A0A9P5LIK1_9HYPO</name>
<comment type="caution">
    <text evidence="4">The sequence shown here is derived from an EMBL/GenBank/DDBJ whole genome shotgun (WGS) entry which is preliminary data.</text>
</comment>
<dbReference type="EMBL" id="JAANBB010000034">
    <property type="protein sequence ID" value="KAF7554302.1"/>
    <property type="molecule type" value="Genomic_DNA"/>
</dbReference>
<dbReference type="Proteomes" id="UP000722485">
    <property type="component" value="Unassembled WGS sequence"/>
</dbReference>
<dbReference type="OrthoDB" id="20872at2759"/>
<evidence type="ECO:0000256" key="2">
    <source>
        <dbReference type="SAM" id="MobiDB-lite"/>
    </source>
</evidence>
<feature type="compositionally biased region" description="Polar residues" evidence="2">
    <location>
        <begin position="526"/>
        <end position="541"/>
    </location>
</feature>
<feature type="region of interest" description="Disordered" evidence="2">
    <location>
        <begin position="87"/>
        <end position="125"/>
    </location>
</feature>
<dbReference type="AlphaFoldDB" id="A0A9P5LIK1"/>
<keyword evidence="5" id="KW-1185">Reference proteome</keyword>
<feature type="compositionally biased region" description="Low complexity" evidence="2">
    <location>
        <begin position="495"/>
        <end position="525"/>
    </location>
</feature>
<evidence type="ECO:0000313" key="5">
    <source>
        <dbReference type="Proteomes" id="UP000722485"/>
    </source>
</evidence>
<feature type="domain" description="C2H2-type" evidence="3">
    <location>
        <begin position="287"/>
        <end position="317"/>
    </location>
</feature>
<dbReference type="InterPro" id="IPR013087">
    <property type="entry name" value="Znf_C2H2_type"/>
</dbReference>
<evidence type="ECO:0000313" key="4">
    <source>
        <dbReference type="EMBL" id="KAF7554302.1"/>
    </source>
</evidence>
<sequence>MTSTTIHSAARTCQRSLQRYATEPTSDSWAEERLVEFNIWSATSGALVEGRHALDERLRCSAAMAVVVANLLRVLNTYIETCGQPHGSGHAENLLPGRTTSQPLFYDKSPQRTTQPPSDTTSGARVRVESTFAQIVRITKRVTWSLTGSMLWLADGLLPKSDQEEDIRSHLQRFREETEQRMKRKTDRLDAVQKRLVDANVRRRRRFILASNLWVAIRGEKESVAEFSNVPIGNPTVPKSKAEYPSPPVLPPDCKSFKCPYCCQVMPSYMADPDPWQRHIVADLCPFVCVFADCPSPRQDLMYASRADWETHLYECHGSPGWLCQACGEESNSIDQFSTHLREKHNSDGDISASKIAVIAETSSRRRITQELCCPLCPDAQKGKDSLDHIADCLQELAIETLYHTAFSSLAPPTKMLQSAPIIVPQLEITPITNLTSRHFPIRSVLDDFEHAFSQPNRARRGVQRTPPRLPHGNTDGGAVISSLTTNTMLGGIRSNGSLRSARSARSSRSARSPRSAKSPRYARSQWSGRSSVSQTGSLVKSDSQASPSSSWQLKYWKENWEPLDTQHESKDWRDKPLEAEITVGERLNKFDYAMSSSSSAIR</sequence>